<dbReference type="PANTHER" id="PTHR12532:SF6">
    <property type="entry name" value="TRANSCRIPTIONAL REGULATORY PROTEIN YEBC-RELATED"/>
    <property type="match status" value="1"/>
</dbReference>
<dbReference type="NCBIfam" id="NF001030">
    <property type="entry name" value="PRK00110.1"/>
    <property type="match status" value="1"/>
</dbReference>
<keyword evidence="4 6" id="KW-0238">DNA-binding</keyword>
<evidence type="ECO:0000256" key="1">
    <source>
        <dbReference type="ARBA" id="ARBA00008724"/>
    </source>
</evidence>
<dbReference type="FunFam" id="1.10.10.200:FF:000002">
    <property type="entry name" value="Probable transcriptional regulatory protein CLM62_37755"/>
    <property type="match status" value="1"/>
</dbReference>
<evidence type="ECO:0000256" key="2">
    <source>
        <dbReference type="ARBA" id="ARBA00022490"/>
    </source>
</evidence>
<dbReference type="InterPro" id="IPR049083">
    <property type="entry name" value="TACO1_YebC_N"/>
</dbReference>
<dbReference type="AlphaFoldDB" id="A0A7Y0L304"/>
<comment type="caution">
    <text evidence="9">The sequence shown here is derived from an EMBL/GenBank/DDBJ whole genome shotgun (WGS) entry which is preliminary data.</text>
</comment>
<dbReference type="Pfam" id="PF01709">
    <property type="entry name" value="Transcrip_reg"/>
    <property type="match status" value="1"/>
</dbReference>
<protein>
    <recommendedName>
        <fullName evidence="6">Probable transcriptional regulatory protein HIJ39_08345</fullName>
    </recommendedName>
</protein>
<evidence type="ECO:0000256" key="5">
    <source>
        <dbReference type="ARBA" id="ARBA00023163"/>
    </source>
</evidence>
<dbReference type="SUPFAM" id="SSF75625">
    <property type="entry name" value="YebC-like"/>
    <property type="match status" value="1"/>
</dbReference>
<comment type="subcellular location">
    <subcellularLocation>
        <location evidence="6">Cytoplasm</location>
    </subcellularLocation>
</comment>
<feature type="domain" description="TACO1/YebC-like second and third" evidence="7">
    <location>
        <begin position="82"/>
        <end position="237"/>
    </location>
</feature>
<evidence type="ECO:0000256" key="4">
    <source>
        <dbReference type="ARBA" id="ARBA00023125"/>
    </source>
</evidence>
<keyword evidence="3 6" id="KW-0805">Transcription regulation</keyword>
<dbReference type="Proteomes" id="UP000533476">
    <property type="component" value="Unassembled WGS sequence"/>
</dbReference>
<dbReference type="GO" id="GO:0005829">
    <property type="term" value="C:cytosol"/>
    <property type="evidence" value="ECO:0007669"/>
    <property type="project" value="TreeGrafter"/>
</dbReference>
<comment type="similarity">
    <text evidence="1 6">Belongs to the TACO1 family.</text>
</comment>
<evidence type="ECO:0000259" key="8">
    <source>
        <dbReference type="Pfam" id="PF20772"/>
    </source>
</evidence>
<dbReference type="GO" id="GO:0006355">
    <property type="term" value="P:regulation of DNA-templated transcription"/>
    <property type="evidence" value="ECO:0007669"/>
    <property type="project" value="UniProtKB-UniRule"/>
</dbReference>
<organism evidence="9 10">
    <name type="scientific">Sulfobacillus harzensis</name>
    <dbReference type="NCBI Taxonomy" id="2729629"/>
    <lineage>
        <taxon>Bacteria</taxon>
        <taxon>Bacillati</taxon>
        <taxon>Bacillota</taxon>
        <taxon>Clostridia</taxon>
        <taxon>Eubacteriales</taxon>
        <taxon>Clostridiales Family XVII. Incertae Sedis</taxon>
        <taxon>Sulfobacillus</taxon>
    </lineage>
</organism>
<feature type="domain" description="TACO1/YebC-like N-terminal" evidence="8">
    <location>
        <begin position="5"/>
        <end position="76"/>
    </location>
</feature>
<dbReference type="RefSeq" id="WP_169098596.1">
    <property type="nucleotide sequence ID" value="NZ_JABBVZ010000021.1"/>
</dbReference>
<proteinExistence type="inferred from homology"/>
<dbReference type="Gene3D" id="3.30.70.980">
    <property type="match status" value="2"/>
</dbReference>
<dbReference type="InterPro" id="IPR048300">
    <property type="entry name" value="TACO1_YebC-like_2nd/3rd_dom"/>
</dbReference>
<reference evidence="9 10" key="1">
    <citation type="submission" date="2020-04" db="EMBL/GenBank/DDBJ databases">
        <authorList>
            <person name="Zhang R."/>
            <person name="Schippers A."/>
        </authorList>
    </citation>
    <scope>NUCLEOTIDE SEQUENCE [LARGE SCALE GENOMIC DNA]</scope>
    <source>
        <strain evidence="9 10">DSM 109850</strain>
    </source>
</reference>
<dbReference type="EMBL" id="JABBVZ010000021">
    <property type="protein sequence ID" value="NMP22362.1"/>
    <property type="molecule type" value="Genomic_DNA"/>
</dbReference>
<dbReference type="InterPro" id="IPR029072">
    <property type="entry name" value="YebC-like"/>
</dbReference>
<dbReference type="InterPro" id="IPR017856">
    <property type="entry name" value="Integrase-like_N"/>
</dbReference>
<evidence type="ECO:0000256" key="3">
    <source>
        <dbReference type="ARBA" id="ARBA00023015"/>
    </source>
</evidence>
<dbReference type="NCBIfam" id="NF009044">
    <property type="entry name" value="PRK12378.1"/>
    <property type="match status" value="1"/>
</dbReference>
<evidence type="ECO:0000313" key="10">
    <source>
        <dbReference type="Proteomes" id="UP000533476"/>
    </source>
</evidence>
<sequence>MSGHSKWANIKRKKAKVDAVKGNVFSRLTKEIMAAAKRGGGNPDTNFKLRIAIDKAKANNLPAANIERAIRRATGQEAGVSYEEAVYEGYGPGGTAVYMEILTDNRNRTAGEVRHIFSRHGGSLGETGCVAWMFEPKGRLVLGETTLGEEELLDIAIEAGADDLSQDEGESVVLTAPELLDEVRQAFEEKGIHVEEAELVRLPKTTVAIAGHEAEQLMELLDLLEEHDDIQKVYSNADFPDEMLEEA</sequence>
<keyword evidence="10" id="KW-1185">Reference proteome</keyword>
<keyword evidence="2 6" id="KW-0963">Cytoplasm</keyword>
<dbReference type="HAMAP" id="MF_00693">
    <property type="entry name" value="Transcrip_reg_TACO1"/>
    <property type="match status" value="1"/>
</dbReference>
<dbReference type="NCBIfam" id="TIGR01033">
    <property type="entry name" value="YebC/PmpR family DNA-binding transcriptional regulator"/>
    <property type="match status" value="1"/>
</dbReference>
<evidence type="ECO:0000259" key="7">
    <source>
        <dbReference type="Pfam" id="PF01709"/>
    </source>
</evidence>
<gene>
    <name evidence="9" type="ORF">HIJ39_08345</name>
</gene>
<dbReference type="InterPro" id="IPR026564">
    <property type="entry name" value="Transcrip_reg_TACO1-like_dom3"/>
</dbReference>
<dbReference type="InterPro" id="IPR002876">
    <property type="entry name" value="Transcrip_reg_TACO1-like"/>
</dbReference>
<name>A0A7Y0L304_9FIRM</name>
<evidence type="ECO:0000313" key="9">
    <source>
        <dbReference type="EMBL" id="NMP22362.1"/>
    </source>
</evidence>
<evidence type="ECO:0000256" key="6">
    <source>
        <dbReference type="HAMAP-Rule" id="MF_00693"/>
    </source>
</evidence>
<dbReference type="GO" id="GO:0003677">
    <property type="term" value="F:DNA binding"/>
    <property type="evidence" value="ECO:0007669"/>
    <property type="project" value="UniProtKB-UniRule"/>
</dbReference>
<dbReference type="PANTHER" id="PTHR12532">
    <property type="entry name" value="TRANSLATIONAL ACTIVATOR OF CYTOCHROME C OXIDASE 1"/>
    <property type="match status" value="1"/>
</dbReference>
<keyword evidence="5 6" id="KW-0804">Transcription</keyword>
<dbReference type="Gene3D" id="1.10.10.200">
    <property type="match status" value="1"/>
</dbReference>
<accession>A0A7Y0L304</accession>
<dbReference type="Pfam" id="PF20772">
    <property type="entry name" value="TACO1_YebC_N"/>
    <property type="match status" value="1"/>
</dbReference>